<feature type="domain" description="DUF6896" evidence="1">
    <location>
        <begin position="12"/>
        <end position="131"/>
    </location>
</feature>
<organism evidence="2 3">
    <name type="scientific">Polyangium sorediatum</name>
    <dbReference type="NCBI Taxonomy" id="889274"/>
    <lineage>
        <taxon>Bacteria</taxon>
        <taxon>Pseudomonadati</taxon>
        <taxon>Myxococcota</taxon>
        <taxon>Polyangia</taxon>
        <taxon>Polyangiales</taxon>
        <taxon>Polyangiaceae</taxon>
        <taxon>Polyangium</taxon>
    </lineage>
</organism>
<protein>
    <recommendedName>
        <fullName evidence="1">DUF6896 domain-containing protein</fullName>
    </recommendedName>
</protein>
<comment type="caution">
    <text evidence="2">The sequence shown here is derived from an EMBL/GenBank/DDBJ whole genome shotgun (WGS) entry which is preliminary data.</text>
</comment>
<evidence type="ECO:0000313" key="3">
    <source>
        <dbReference type="Proteomes" id="UP001160301"/>
    </source>
</evidence>
<evidence type="ECO:0000313" key="2">
    <source>
        <dbReference type="EMBL" id="MDI1433325.1"/>
    </source>
</evidence>
<dbReference type="Pfam" id="PF21837">
    <property type="entry name" value="DUF6896"/>
    <property type="match status" value="1"/>
</dbReference>
<dbReference type="RefSeq" id="WP_136966592.1">
    <property type="nucleotide sequence ID" value="NZ_JARZHI010000028.1"/>
</dbReference>
<name>A0ABT6NZ49_9BACT</name>
<dbReference type="EMBL" id="JARZHI010000028">
    <property type="protein sequence ID" value="MDI1433325.1"/>
    <property type="molecule type" value="Genomic_DNA"/>
</dbReference>
<keyword evidence="3" id="KW-1185">Reference proteome</keyword>
<evidence type="ECO:0000259" key="1">
    <source>
        <dbReference type="Pfam" id="PF21837"/>
    </source>
</evidence>
<gene>
    <name evidence="2" type="ORF">QHF89_27765</name>
</gene>
<reference evidence="2 3" key="1">
    <citation type="submission" date="2023-04" db="EMBL/GenBank/DDBJ databases">
        <title>The genome sequence of Polyangium sorediatum DSM14670.</title>
        <authorList>
            <person name="Zhang X."/>
        </authorList>
    </citation>
    <scope>NUCLEOTIDE SEQUENCE [LARGE SCALE GENOMIC DNA]</scope>
    <source>
        <strain evidence="2 3">DSM 14670</strain>
    </source>
</reference>
<sequence length="151" mass="17575">MGHGNKMEQAWKLIERYLERATQVVTLLQAQSREADLLRAVAARRLPREGRIEQRGEYQFHGVGCAATLDGIDIDFDFGPEGRHDGFDAWRLREFASNWDEFLELQDENTWVEQLDEMARLGWIHSPRWEPSPHLRYLTETGAQELATHRG</sequence>
<proteinExistence type="predicted"/>
<dbReference type="InterPro" id="IPR054191">
    <property type="entry name" value="DUF6896"/>
</dbReference>
<accession>A0ABT6NZ49</accession>
<dbReference type="Proteomes" id="UP001160301">
    <property type="component" value="Unassembled WGS sequence"/>
</dbReference>